<reference evidence="4" key="2">
    <citation type="journal article" date="2014" name="ISME J.">
        <title>Microbial stratification in low pH oxic and suboxic macroscopic growths along an acid mine drainage.</title>
        <authorList>
            <person name="Mendez-Garcia C."/>
            <person name="Mesa V."/>
            <person name="Sprenger R.R."/>
            <person name="Richter M."/>
            <person name="Diez M.S."/>
            <person name="Solano J."/>
            <person name="Bargiela R."/>
            <person name="Golyshina O.V."/>
            <person name="Manteca A."/>
            <person name="Ramos J.L."/>
            <person name="Gallego J.R."/>
            <person name="Llorente I."/>
            <person name="Martins Dos Santos V.A."/>
            <person name="Jensen O.N."/>
            <person name="Pelaez A.I."/>
            <person name="Sanchez J."/>
            <person name="Ferrer M."/>
        </authorList>
    </citation>
    <scope>NUCLEOTIDE SEQUENCE</scope>
</reference>
<dbReference type="PANTHER" id="PTHR11606:SF13">
    <property type="entry name" value="GLUTAMATE DEHYDROGENASE 1, MITOCHONDRIAL"/>
    <property type="match status" value="1"/>
</dbReference>
<feature type="non-terminal residue" evidence="4">
    <location>
        <position position="111"/>
    </location>
</feature>
<gene>
    <name evidence="4" type="ORF">B1A_10380</name>
</gene>
<dbReference type="InterPro" id="IPR006095">
    <property type="entry name" value="Glu/Leu/Phe/Val/Trp_DH"/>
</dbReference>
<evidence type="ECO:0000259" key="3">
    <source>
        <dbReference type="Pfam" id="PF02812"/>
    </source>
</evidence>
<dbReference type="PRINTS" id="PR00082">
    <property type="entry name" value="GLFDHDRGNASE"/>
</dbReference>
<feature type="non-terminal residue" evidence="4">
    <location>
        <position position="1"/>
    </location>
</feature>
<evidence type="ECO:0000256" key="2">
    <source>
        <dbReference type="ARBA" id="ARBA00023002"/>
    </source>
</evidence>
<reference evidence="4" key="1">
    <citation type="submission" date="2013-08" db="EMBL/GenBank/DDBJ databases">
        <authorList>
            <person name="Mendez C."/>
            <person name="Richter M."/>
            <person name="Ferrer M."/>
            <person name="Sanchez J."/>
        </authorList>
    </citation>
    <scope>NUCLEOTIDE SEQUENCE</scope>
</reference>
<feature type="domain" description="Glutamate/phenylalanine/leucine/valine/L-tryptophan dehydrogenase dimerisation" evidence="3">
    <location>
        <begin position="1"/>
        <end position="98"/>
    </location>
</feature>
<protein>
    <submittedName>
        <fullName evidence="4">NAD-specific glutamate dehydrogenase</fullName>
    </submittedName>
</protein>
<dbReference type="PROSITE" id="PS00074">
    <property type="entry name" value="GLFV_DEHYDROGENASE"/>
    <property type="match status" value="1"/>
</dbReference>
<dbReference type="InterPro" id="IPR033524">
    <property type="entry name" value="Glu/Leu/Phe/Val_DH_AS"/>
</dbReference>
<dbReference type="InterPro" id="IPR006097">
    <property type="entry name" value="Glu/Leu/Phe/Val/Trp_DH_dimer"/>
</dbReference>
<dbReference type="EMBL" id="AUZX01007392">
    <property type="protein sequence ID" value="EQD59893.1"/>
    <property type="molecule type" value="Genomic_DNA"/>
</dbReference>
<accession>T1ATM1</accession>
<dbReference type="Pfam" id="PF02812">
    <property type="entry name" value="ELFV_dehydrog_N"/>
    <property type="match status" value="1"/>
</dbReference>
<evidence type="ECO:0000313" key="4">
    <source>
        <dbReference type="EMBL" id="EQD59893.1"/>
    </source>
</evidence>
<proteinExistence type="inferred from homology"/>
<sequence length="111" mass="12164">ARGPAKGGIRFHPEETLSTVKALSAWMTWKVAVVNIPLGGGKGGIICNPKELSQGELERLSRGYIRALYDVFGPEIDVPAPDVYTTPQIMAWMLDEFETIRRHPAPGFITG</sequence>
<comment type="similarity">
    <text evidence="1">Belongs to the Glu/Leu/Phe/Val dehydrogenases family.</text>
</comment>
<organism evidence="4">
    <name type="scientific">mine drainage metagenome</name>
    <dbReference type="NCBI Taxonomy" id="410659"/>
    <lineage>
        <taxon>unclassified sequences</taxon>
        <taxon>metagenomes</taxon>
        <taxon>ecological metagenomes</taxon>
    </lineage>
</organism>
<dbReference type="Gene3D" id="3.40.50.10860">
    <property type="entry name" value="Leucine Dehydrogenase, chain A, domain 1"/>
    <property type="match status" value="1"/>
</dbReference>
<dbReference type="SUPFAM" id="SSF53223">
    <property type="entry name" value="Aminoacid dehydrogenase-like, N-terminal domain"/>
    <property type="match status" value="1"/>
</dbReference>
<dbReference type="AlphaFoldDB" id="T1ATM1"/>
<name>T1ATM1_9ZZZZ</name>
<dbReference type="GO" id="GO:0004352">
    <property type="term" value="F:glutamate dehydrogenase (NAD+) activity"/>
    <property type="evidence" value="ECO:0007669"/>
    <property type="project" value="TreeGrafter"/>
</dbReference>
<evidence type="ECO:0000256" key="1">
    <source>
        <dbReference type="ARBA" id="ARBA00006382"/>
    </source>
</evidence>
<dbReference type="PANTHER" id="PTHR11606">
    <property type="entry name" value="GLUTAMATE DEHYDROGENASE"/>
    <property type="match status" value="1"/>
</dbReference>
<comment type="caution">
    <text evidence="4">The sequence shown here is derived from an EMBL/GenBank/DDBJ whole genome shotgun (WGS) entry which is preliminary data.</text>
</comment>
<dbReference type="GO" id="GO:0006538">
    <property type="term" value="P:L-glutamate catabolic process"/>
    <property type="evidence" value="ECO:0007669"/>
    <property type="project" value="TreeGrafter"/>
</dbReference>
<keyword evidence="2" id="KW-0560">Oxidoreductase</keyword>
<dbReference type="InterPro" id="IPR046346">
    <property type="entry name" value="Aminoacid_DH-like_N_sf"/>
</dbReference>